<evidence type="ECO:0000256" key="1">
    <source>
        <dbReference type="ARBA" id="ARBA00009312"/>
    </source>
</evidence>
<protein>
    <recommendedName>
        <fullName evidence="4">Small ribosomal subunit protein eS6</fullName>
    </recommendedName>
</protein>
<dbReference type="GO" id="GO:0003735">
    <property type="term" value="F:structural constituent of ribosome"/>
    <property type="evidence" value="ECO:0007669"/>
    <property type="project" value="InterPro"/>
</dbReference>
<dbReference type="GO" id="GO:0006412">
    <property type="term" value="P:translation"/>
    <property type="evidence" value="ECO:0007669"/>
    <property type="project" value="UniProtKB-UniRule"/>
</dbReference>
<evidence type="ECO:0000313" key="5">
    <source>
        <dbReference type="EMBL" id="QLJ52885.1"/>
    </source>
</evidence>
<reference evidence="6" key="1">
    <citation type="submission" date="2020-07" db="EMBL/GenBank/DDBJ databases">
        <title>Metabolic diversity and evolutionary history of the archaeal phylum ###Micrarchaeota### uncovered from a freshwater lake metagenome.</title>
        <authorList>
            <person name="Kadnikov V.V."/>
            <person name="Savvichev A.S."/>
            <person name="Mardanov A.V."/>
            <person name="Beletsky A.V."/>
            <person name="Chupakov A.V."/>
            <person name="Kokryatskaya N.M."/>
            <person name="Pimenov N.V."/>
            <person name="Ravin N.V."/>
        </authorList>
    </citation>
    <scope>NUCLEOTIDE SEQUENCE [LARGE SCALE GENOMIC DNA]</scope>
</reference>
<dbReference type="InterPro" id="IPR020924">
    <property type="entry name" value="Ribosomal_eS6_arc"/>
</dbReference>
<dbReference type="KEGG" id="flt:Sv326_0710"/>
<evidence type="ECO:0000256" key="2">
    <source>
        <dbReference type="ARBA" id="ARBA00022980"/>
    </source>
</evidence>
<organism evidence="5 6">
    <name type="scientific">Fermentimicrarchaeum limneticum</name>
    <dbReference type="NCBI Taxonomy" id="2795018"/>
    <lineage>
        <taxon>Archaea</taxon>
        <taxon>Candidatus Micrarchaeota</taxon>
        <taxon>Candidatus Fermentimicrarchaeales</taxon>
        <taxon>Candidatus Fermentimicrarchaeaceae</taxon>
        <taxon>Candidatus Fermentimicrarchaeum</taxon>
    </lineage>
</organism>
<dbReference type="HAMAP" id="MF_00512">
    <property type="entry name" value="Ribosomal_eS6"/>
    <property type="match status" value="1"/>
</dbReference>
<dbReference type="Pfam" id="PF01092">
    <property type="entry name" value="Ribosomal_S6e"/>
    <property type="match status" value="1"/>
</dbReference>
<keyword evidence="3 4" id="KW-0687">Ribonucleoprotein</keyword>
<dbReference type="AlphaFoldDB" id="A0A7D5XCA5"/>
<comment type="similarity">
    <text evidence="1 4">Belongs to the eukaryotic ribosomal protein eS6 family.</text>
</comment>
<proteinExistence type="inferred from homology"/>
<dbReference type="PANTHER" id="PTHR11502">
    <property type="entry name" value="40S RIBOSOMAL PROTEIN S6"/>
    <property type="match status" value="1"/>
</dbReference>
<dbReference type="SMART" id="SM01405">
    <property type="entry name" value="Ribosomal_S6e"/>
    <property type="match status" value="1"/>
</dbReference>
<name>A0A7D5XCA5_FERL1</name>
<evidence type="ECO:0000256" key="4">
    <source>
        <dbReference type="HAMAP-Rule" id="MF_00512"/>
    </source>
</evidence>
<keyword evidence="2 4" id="KW-0689">Ribosomal protein</keyword>
<dbReference type="Proteomes" id="UP000510821">
    <property type="component" value="Chromosome"/>
</dbReference>
<evidence type="ECO:0000256" key="3">
    <source>
        <dbReference type="ARBA" id="ARBA00023274"/>
    </source>
</evidence>
<evidence type="ECO:0000313" key="6">
    <source>
        <dbReference type="Proteomes" id="UP000510821"/>
    </source>
</evidence>
<accession>A0A7D5XCA5</accession>
<gene>
    <name evidence="4" type="primary">rps6e</name>
    <name evidence="5" type="ORF">Sv326_0710</name>
</gene>
<dbReference type="InterPro" id="IPR001377">
    <property type="entry name" value="Ribosomal_eS6"/>
</dbReference>
<dbReference type="GO" id="GO:1990904">
    <property type="term" value="C:ribonucleoprotein complex"/>
    <property type="evidence" value="ECO:0007669"/>
    <property type="project" value="UniProtKB-KW"/>
</dbReference>
<dbReference type="GO" id="GO:0005840">
    <property type="term" value="C:ribosome"/>
    <property type="evidence" value="ECO:0007669"/>
    <property type="project" value="UniProtKB-KW"/>
</dbReference>
<dbReference type="NCBIfam" id="NF003294">
    <property type="entry name" value="PRK04290.1-3"/>
    <property type="match status" value="1"/>
</dbReference>
<sequence length="132" mass="14375">MMKIVISDPKTGRSYQTEIGKDKETALVGLKIGDALDGGAVGAAGYKLLTTGGSDKDGFPMRKDLKGGRKAHLLLSGGVGFKPRTHGERRRKSVRGNLITDQTVQLNTKITEWGQAKLEELFPPKPKEEKKK</sequence>
<dbReference type="EMBL" id="CP058998">
    <property type="protein sequence ID" value="QLJ52885.1"/>
    <property type="molecule type" value="Genomic_DNA"/>
</dbReference>